<dbReference type="SUPFAM" id="SSF53067">
    <property type="entry name" value="Actin-like ATPase domain"/>
    <property type="match status" value="2"/>
</dbReference>
<comment type="caution">
    <text evidence="5">The sequence shown here is derived from an EMBL/GenBank/DDBJ whole genome shotgun (WGS) entry which is preliminary data.</text>
</comment>
<evidence type="ECO:0000313" key="5">
    <source>
        <dbReference type="EMBL" id="GIF90488.1"/>
    </source>
</evidence>
<name>A0A8J3K0K4_9ACTN</name>
<evidence type="ECO:0000313" key="6">
    <source>
        <dbReference type="Proteomes" id="UP000619293"/>
    </source>
</evidence>
<dbReference type="Gene3D" id="3.30.420.40">
    <property type="match status" value="2"/>
</dbReference>
<keyword evidence="2" id="KW-0067">ATP-binding</keyword>
<evidence type="ECO:0000256" key="2">
    <source>
        <dbReference type="ARBA" id="ARBA00022840"/>
    </source>
</evidence>
<evidence type="ECO:0008006" key="7">
    <source>
        <dbReference type="Google" id="ProtNLM"/>
    </source>
</evidence>
<dbReference type="AlphaFoldDB" id="A0A8J3K0K4"/>
<accession>A0A8J3K0K4</accession>
<feature type="transmembrane region" description="Helical" evidence="4">
    <location>
        <begin position="527"/>
        <end position="550"/>
    </location>
</feature>
<evidence type="ECO:0000256" key="1">
    <source>
        <dbReference type="ARBA" id="ARBA00022741"/>
    </source>
</evidence>
<feature type="transmembrane region" description="Helical" evidence="4">
    <location>
        <begin position="466"/>
        <end position="488"/>
    </location>
</feature>
<feature type="transmembrane region" description="Helical" evidence="4">
    <location>
        <begin position="581"/>
        <end position="606"/>
    </location>
</feature>
<feature type="transmembrane region" description="Helical" evidence="4">
    <location>
        <begin position="557"/>
        <end position="575"/>
    </location>
</feature>
<proteinExistence type="predicted"/>
<keyword evidence="1" id="KW-0547">Nucleotide-binding</keyword>
<keyword evidence="4" id="KW-1133">Transmembrane helix</keyword>
<feature type="transmembrane region" description="Helical" evidence="4">
    <location>
        <begin position="500"/>
        <end position="521"/>
    </location>
</feature>
<dbReference type="Gene3D" id="3.90.640.10">
    <property type="entry name" value="Actin, Chain A, domain 4"/>
    <property type="match status" value="1"/>
</dbReference>
<dbReference type="InterPro" id="IPR013126">
    <property type="entry name" value="Hsp_70_fam"/>
</dbReference>
<keyword evidence="3" id="KW-0143">Chaperone</keyword>
<keyword evidence="4" id="KW-0812">Transmembrane</keyword>
<sequence length="617" mass="62386">MESTTVTLSVDIGEQTTVAVAAVGHRRSPVLFGATTSTPSAVTLPPDADGGERVVVDDVRSALGGAVGDVRAAAVLLRRVADAAETFAGTVTGLVLTAPPAWGPRRHALLRQAAASAGLPAPTIVAAPVAAAAYAHTVEPVPDSGCVLVCDIGVTEANMSLVQHTGGGWQLLSTIPMPATGAQALARALVEHLPVPVPDGSDVDSGAPAAVQAALAQLADNGRAAVVLPDPHPPILLTHADLEQPAARMRQQILAAADEAMAAADIDPEHLAAIVALGDTAALIGAGDALQGRFALAPVPLSAPALARADGALTSYQPGPATAAGTATGARLRVRHLAAVVLPSVAAGVLAIQDITDTQYLLPHNLTYTTDDYAKITAYFNMPQYAVAAMLTTFAAIAGGRFAAAALLRDDHTDNRPGYHATRAGRLLAFTAAIGLAVAGLFGLLADAIFGGSPELAPDFLTPTLAAAAPAAAVAVTVGLVAPLIPALRDKPWTDPLHHPVTAMLLAAAGIAGMQAAWNGLPFDAPIPYDLVVIIGGRGGAALLGVAVALTLTRRRAAATALAAVLGLGFAIVHVPSNDSILITLYLIATAAWWIRQAVTVALLAVPDNLLKRLLGS</sequence>
<gene>
    <name evidence="5" type="ORF">Cch02nite_39320</name>
</gene>
<feature type="transmembrane region" description="Helical" evidence="4">
    <location>
        <begin position="385"/>
        <end position="407"/>
    </location>
</feature>
<dbReference type="GO" id="GO:0005524">
    <property type="term" value="F:ATP binding"/>
    <property type="evidence" value="ECO:0007669"/>
    <property type="project" value="UniProtKB-KW"/>
</dbReference>
<protein>
    <recommendedName>
        <fullName evidence="7">Hsp70 protein</fullName>
    </recommendedName>
</protein>
<dbReference type="EMBL" id="BONG01000023">
    <property type="protein sequence ID" value="GIF90488.1"/>
    <property type="molecule type" value="Genomic_DNA"/>
</dbReference>
<dbReference type="InterPro" id="IPR043129">
    <property type="entry name" value="ATPase_NBD"/>
</dbReference>
<keyword evidence="6" id="KW-1185">Reference proteome</keyword>
<dbReference type="Proteomes" id="UP000619293">
    <property type="component" value="Unassembled WGS sequence"/>
</dbReference>
<reference evidence="5 6" key="1">
    <citation type="submission" date="2021-01" db="EMBL/GenBank/DDBJ databases">
        <title>Whole genome shotgun sequence of Catellatospora chokoriensis NBRC 107358.</title>
        <authorList>
            <person name="Komaki H."/>
            <person name="Tamura T."/>
        </authorList>
    </citation>
    <scope>NUCLEOTIDE SEQUENCE [LARGE SCALE GENOMIC DNA]</scope>
    <source>
        <strain evidence="5 6">NBRC 107358</strain>
    </source>
</reference>
<dbReference type="Pfam" id="PF00012">
    <property type="entry name" value="HSP70"/>
    <property type="match status" value="1"/>
</dbReference>
<dbReference type="RefSeq" id="WP_191842556.1">
    <property type="nucleotide sequence ID" value="NZ_BAAALB010000024.1"/>
</dbReference>
<dbReference type="GO" id="GO:0140662">
    <property type="term" value="F:ATP-dependent protein folding chaperone"/>
    <property type="evidence" value="ECO:0007669"/>
    <property type="project" value="InterPro"/>
</dbReference>
<feature type="transmembrane region" description="Helical" evidence="4">
    <location>
        <begin position="427"/>
        <end position="446"/>
    </location>
</feature>
<organism evidence="5 6">
    <name type="scientific">Catellatospora chokoriensis</name>
    <dbReference type="NCBI Taxonomy" id="310353"/>
    <lineage>
        <taxon>Bacteria</taxon>
        <taxon>Bacillati</taxon>
        <taxon>Actinomycetota</taxon>
        <taxon>Actinomycetes</taxon>
        <taxon>Micromonosporales</taxon>
        <taxon>Micromonosporaceae</taxon>
        <taxon>Catellatospora</taxon>
    </lineage>
</organism>
<evidence type="ECO:0000256" key="3">
    <source>
        <dbReference type="ARBA" id="ARBA00023186"/>
    </source>
</evidence>
<keyword evidence="4" id="KW-0472">Membrane</keyword>
<evidence type="ECO:0000256" key="4">
    <source>
        <dbReference type="SAM" id="Phobius"/>
    </source>
</evidence>